<name>A0A4C1VXE8_EUMVA</name>
<dbReference type="Proteomes" id="UP000299102">
    <property type="component" value="Unassembled WGS sequence"/>
</dbReference>
<dbReference type="EMBL" id="BGZK01000444">
    <property type="protein sequence ID" value="GBP43936.1"/>
    <property type="molecule type" value="Genomic_DNA"/>
</dbReference>
<dbReference type="AlphaFoldDB" id="A0A4C1VXE8"/>
<feature type="region of interest" description="Disordered" evidence="1">
    <location>
        <begin position="58"/>
        <end position="90"/>
    </location>
</feature>
<sequence length="262" mass="28757">MLTDEFKERRPKSVAVPENIDAVRKLIISGNFDLQNKPRRRPETLVDYEELKVIVETDPSQTKSELAAGFDSQKRSSQSSNPEEAAESCPKRKLTYKKVLGGPVRGEVGAPPAEFTGTNEKFSVKIVGLRERFNFVVASISASLSGGGAKAYYLGTYEIMTESLQRARAVRYTNTPSAVSRARAARAAPEITFMAAAPHDELRPRRRSAEVKDQNLGRSLSRDASRAELGIAATNQIEIGHSLSHVRACALRRGATTLQNII</sequence>
<reference evidence="2 3" key="1">
    <citation type="journal article" date="2019" name="Commun. Biol.">
        <title>The bagworm genome reveals a unique fibroin gene that provides high tensile strength.</title>
        <authorList>
            <person name="Kono N."/>
            <person name="Nakamura H."/>
            <person name="Ohtoshi R."/>
            <person name="Tomita M."/>
            <person name="Numata K."/>
            <person name="Arakawa K."/>
        </authorList>
    </citation>
    <scope>NUCLEOTIDE SEQUENCE [LARGE SCALE GENOMIC DNA]</scope>
</reference>
<dbReference type="OrthoDB" id="616263at2759"/>
<evidence type="ECO:0000313" key="2">
    <source>
        <dbReference type="EMBL" id="GBP43936.1"/>
    </source>
</evidence>
<gene>
    <name evidence="2" type="ORF">EVAR_41793_1</name>
</gene>
<proteinExistence type="predicted"/>
<accession>A0A4C1VXE8</accession>
<keyword evidence="3" id="KW-1185">Reference proteome</keyword>
<evidence type="ECO:0000256" key="1">
    <source>
        <dbReference type="SAM" id="MobiDB-lite"/>
    </source>
</evidence>
<comment type="caution">
    <text evidence="2">The sequence shown here is derived from an EMBL/GenBank/DDBJ whole genome shotgun (WGS) entry which is preliminary data.</text>
</comment>
<evidence type="ECO:0000313" key="3">
    <source>
        <dbReference type="Proteomes" id="UP000299102"/>
    </source>
</evidence>
<organism evidence="2 3">
    <name type="scientific">Eumeta variegata</name>
    <name type="common">Bagworm moth</name>
    <name type="synonym">Eumeta japonica</name>
    <dbReference type="NCBI Taxonomy" id="151549"/>
    <lineage>
        <taxon>Eukaryota</taxon>
        <taxon>Metazoa</taxon>
        <taxon>Ecdysozoa</taxon>
        <taxon>Arthropoda</taxon>
        <taxon>Hexapoda</taxon>
        <taxon>Insecta</taxon>
        <taxon>Pterygota</taxon>
        <taxon>Neoptera</taxon>
        <taxon>Endopterygota</taxon>
        <taxon>Lepidoptera</taxon>
        <taxon>Glossata</taxon>
        <taxon>Ditrysia</taxon>
        <taxon>Tineoidea</taxon>
        <taxon>Psychidae</taxon>
        <taxon>Oiketicinae</taxon>
        <taxon>Eumeta</taxon>
    </lineage>
</organism>
<protein>
    <submittedName>
        <fullName evidence="2">Uncharacterized protein</fullName>
    </submittedName>
</protein>